<keyword evidence="2" id="KW-1185">Reference proteome</keyword>
<evidence type="ECO:0000313" key="2">
    <source>
        <dbReference type="Proteomes" id="UP001596505"/>
    </source>
</evidence>
<comment type="caution">
    <text evidence="1">The sequence shown here is derived from an EMBL/GenBank/DDBJ whole genome shotgun (WGS) entry which is preliminary data.</text>
</comment>
<sequence length="263" mass="29972">MTAIKKIGRYCSTDNEGYIVNDSDIGKVGPEFHKVIRKVKDAYLHYLGEDIHSIYIRGSIPRGLGLMGVSDLDTIAVTNKKSNDLDLHWVEQTEQEINDEFDCVNGVELSFYYINDILDTSFFSIIPFMLKTHSICVFGKDVTIDLPNFKADKRLANEHLVNLRSQIQQAQIDLTGNEDPEDIKDCCIWIMKIVIRAGLALVMINRVYTRDLYPAYKLFSVNFPEQEPLMRKALHYAIAPTTNADSLLEFINNFGIWLVKEAG</sequence>
<accession>A0ABW2Q0K8</accession>
<evidence type="ECO:0000313" key="1">
    <source>
        <dbReference type="EMBL" id="MFC7395179.1"/>
    </source>
</evidence>
<dbReference type="Proteomes" id="UP001596505">
    <property type="component" value="Unassembled WGS sequence"/>
</dbReference>
<protein>
    <submittedName>
        <fullName evidence="1">Nucleotidyltransferase</fullName>
    </submittedName>
</protein>
<proteinExistence type="predicted"/>
<dbReference type="RefSeq" id="WP_380969445.1">
    <property type="nucleotide sequence ID" value="NZ_JBHTCO010000043.1"/>
</dbReference>
<organism evidence="1 2">
    <name type="scientific">Scopulibacillus cellulosilyticus</name>
    <dbReference type="NCBI Taxonomy" id="2665665"/>
    <lineage>
        <taxon>Bacteria</taxon>
        <taxon>Bacillati</taxon>
        <taxon>Bacillota</taxon>
        <taxon>Bacilli</taxon>
        <taxon>Bacillales</taxon>
        <taxon>Sporolactobacillaceae</taxon>
        <taxon>Scopulibacillus</taxon>
    </lineage>
</organism>
<name>A0ABW2Q0K8_9BACL</name>
<reference evidence="2" key="1">
    <citation type="journal article" date="2019" name="Int. J. Syst. Evol. Microbiol.">
        <title>The Global Catalogue of Microorganisms (GCM) 10K type strain sequencing project: providing services to taxonomists for standard genome sequencing and annotation.</title>
        <authorList>
            <consortium name="The Broad Institute Genomics Platform"/>
            <consortium name="The Broad Institute Genome Sequencing Center for Infectious Disease"/>
            <person name="Wu L."/>
            <person name="Ma J."/>
        </authorList>
    </citation>
    <scope>NUCLEOTIDE SEQUENCE [LARGE SCALE GENOMIC DNA]</scope>
    <source>
        <strain evidence="2">CGMCC 1.16305</strain>
    </source>
</reference>
<dbReference type="EMBL" id="JBHTCO010000043">
    <property type="protein sequence ID" value="MFC7395179.1"/>
    <property type="molecule type" value="Genomic_DNA"/>
</dbReference>
<gene>
    <name evidence="1" type="ORF">ACFQRG_19915</name>
</gene>